<sequence length="294" mass="32560">MSQSVMPGEDAALVLPVKDELLLSIHVSVALSTSAEEKLQSGEVITKPKASLETMPPELQVQVFEPLLAVQPGLTPPALLFALKPLPRLYGEAQRIYKSINYVITIKNQKDFIHMPMQIRMKIHHVVIYHTSSEGKTSAKKRSDFINLSGARAFGSNDFISITADFTHDKHNTASGYESVCLRSQVATSIGYMALASASGVKMIRVVHDTKDPQAETKYHQFVTQELDKSAGNAVRGVTFVRRKVQALLMEPTRVETIGELKVATWEKDSDVIKKFSLRPEKKNMPSRELGASL</sequence>
<dbReference type="EMBL" id="JAUBYV010000001">
    <property type="protein sequence ID" value="KAK2629771.1"/>
    <property type="molecule type" value="Genomic_DNA"/>
</dbReference>
<evidence type="ECO:0000313" key="2">
    <source>
        <dbReference type="Proteomes" id="UP001285354"/>
    </source>
</evidence>
<dbReference type="AlphaFoldDB" id="A0AAD9T5Y5"/>
<protein>
    <submittedName>
        <fullName evidence="1">Uncharacterized protein</fullName>
    </submittedName>
</protein>
<proteinExistence type="predicted"/>
<accession>A0AAD9T5Y5</accession>
<name>A0AAD9T5Y5_9HELO</name>
<dbReference type="Proteomes" id="UP001285354">
    <property type="component" value="Unassembled WGS sequence"/>
</dbReference>
<organism evidence="1 2">
    <name type="scientific">Diplocarpon rosae</name>
    <dbReference type="NCBI Taxonomy" id="946125"/>
    <lineage>
        <taxon>Eukaryota</taxon>
        <taxon>Fungi</taxon>
        <taxon>Dikarya</taxon>
        <taxon>Ascomycota</taxon>
        <taxon>Pezizomycotina</taxon>
        <taxon>Leotiomycetes</taxon>
        <taxon>Helotiales</taxon>
        <taxon>Drepanopezizaceae</taxon>
        <taxon>Diplocarpon</taxon>
    </lineage>
</organism>
<gene>
    <name evidence="1" type="ORF">QTJ16_000591</name>
</gene>
<comment type="caution">
    <text evidence="1">The sequence shown here is derived from an EMBL/GenBank/DDBJ whole genome shotgun (WGS) entry which is preliminary data.</text>
</comment>
<evidence type="ECO:0000313" key="1">
    <source>
        <dbReference type="EMBL" id="KAK2629771.1"/>
    </source>
</evidence>
<reference evidence="1" key="1">
    <citation type="submission" date="2023-06" db="EMBL/GenBank/DDBJ databases">
        <title>Draft genome of Marssonina rosae.</title>
        <authorList>
            <person name="Cheng Q."/>
        </authorList>
    </citation>
    <scope>NUCLEOTIDE SEQUENCE</scope>
    <source>
        <strain evidence="1">R4</strain>
    </source>
</reference>
<keyword evidence="2" id="KW-1185">Reference proteome</keyword>